<protein>
    <recommendedName>
        <fullName evidence="6">Cilia- and flagella-associated protein 57</fullName>
    </recommendedName>
</protein>
<feature type="region of interest" description="Disordered" evidence="3">
    <location>
        <begin position="1245"/>
        <end position="1265"/>
    </location>
</feature>
<reference evidence="4 5" key="1">
    <citation type="journal article" date="2021" name="BMC Biol.">
        <title>Horizontally acquired antibacterial genes associated with adaptive radiation of ladybird beetles.</title>
        <authorList>
            <person name="Li H.S."/>
            <person name="Tang X.F."/>
            <person name="Huang Y.H."/>
            <person name="Xu Z.Y."/>
            <person name="Chen M.L."/>
            <person name="Du X.Y."/>
            <person name="Qiu B.Y."/>
            <person name="Chen P.T."/>
            <person name="Zhang W."/>
            <person name="Slipinski A."/>
            <person name="Escalona H.E."/>
            <person name="Waterhouse R.M."/>
            <person name="Zwick A."/>
            <person name="Pang H."/>
        </authorList>
    </citation>
    <scope>NUCLEOTIDE SEQUENCE [LARGE SCALE GENOMIC DNA]</scope>
    <source>
        <strain evidence="4">SYSU2018</strain>
    </source>
</reference>
<proteinExistence type="predicted"/>
<feature type="coiled-coil region" evidence="2">
    <location>
        <begin position="796"/>
        <end position="896"/>
    </location>
</feature>
<keyword evidence="5" id="KW-1185">Reference proteome</keyword>
<evidence type="ECO:0000256" key="3">
    <source>
        <dbReference type="SAM" id="MobiDB-lite"/>
    </source>
</evidence>
<gene>
    <name evidence="4" type="ORF">HHI36_014041</name>
</gene>
<dbReference type="PANTHER" id="PTHR32215:SF0">
    <property type="entry name" value="CILIA- AND FLAGELLA-ASSOCIATED PROTEIN 57"/>
    <property type="match status" value="1"/>
</dbReference>
<dbReference type="EMBL" id="JABFTP020000062">
    <property type="protein sequence ID" value="KAL3272571.1"/>
    <property type="molecule type" value="Genomic_DNA"/>
</dbReference>
<feature type="repeat" description="WD" evidence="1">
    <location>
        <begin position="635"/>
        <end position="668"/>
    </location>
</feature>
<dbReference type="InterPro" id="IPR011047">
    <property type="entry name" value="Quinoprotein_ADH-like_sf"/>
</dbReference>
<dbReference type="Proteomes" id="UP001516400">
    <property type="component" value="Unassembled WGS sequence"/>
</dbReference>
<name>A0ABD2N1K5_9CUCU</name>
<keyword evidence="1" id="KW-0853">WD repeat</keyword>
<feature type="coiled-coil region" evidence="2">
    <location>
        <begin position="939"/>
        <end position="1043"/>
    </location>
</feature>
<evidence type="ECO:0000313" key="4">
    <source>
        <dbReference type="EMBL" id="KAL3272571.1"/>
    </source>
</evidence>
<dbReference type="SMART" id="SM00320">
    <property type="entry name" value="WD40"/>
    <property type="match status" value="4"/>
</dbReference>
<dbReference type="InterPro" id="IPR036322">
    <property type="entry name" value="WD40_repeat_dom_sf"/>
</dbReference>
<dbReference type="AlphaFoldDB" id="A0ABD2N1K5"/>
<dbReference type="InterPro" id="IPR015943">
    <property type="entry name" value="WD40/YVTN_repeat-like_dom_sf"/>
</dbReference>
<dbReference type="SUPFAM" id="SSF50978">
    <property type="entry name" value="WD40 repeat-like"/>
    <property type="match status" value="1"/>
</dbReference>
<keyword evidence="2" id="KW-0175">Coiled coil</keyword>
<comment type="caution">
    <text evidence="4">The sequence shown here is derived from an EMBL/GenBank/DDBJ whole genome shotgun (WGS) entry which is preliminary data.</text>
</comment>
<organism evidence="4 5">
    <name type="scientific">Cryptolaemus montrouzieri</name>
    <dbReference type="NCBI Taxonomy" id="559131"/>
    <lineage>
        <taxon>Eukaryota</taxon>
        <taxon>Metazoa</taxon>
        <taxon>Ecdysozoa</taxon>
        <taxon>Arthropoda</taxon>
        <taxon>Hexapoda</taxon>
        <taxon>Insecta</taxon>
        <taxon>Pterygota</taxon>
        <taxon>Neoptera</taxon>
        <taxon>Endopterygota</taxon>
        <taxon>Coleoptera</taxon>
        <taxon>Polyphaga</taxon>
        <taxon>Cucujiformia</taxon>
        <taxon>Coccinelloidea</taxon>
        <taxon>Coccinellidae</taxon>
        <taxon>Scymninae</taxon>
        <taxon>Scymnini</taxon>
        <taxon>Cryptolaemus</taxon>
    </lineage>
</organism>
<accession>A0ABD2N1K5</accession>
<dbReference type="Pfam" id="PF00400">
    <property type="entry name" value="WD40"/>
    <property type="match status" value="2"/>
</dbReference>
<feature type="coiled-coil region" evidence="2">
    <location>
        <begin position="695"/>
        <end position="762"/>
    </location>
</feature>
<dbReference type="Gene3D" id="2.130.10.10">
    <property type="entry name" value="YVTN repeat-like/Quinoprotein amine dehydrogenase"/>
    <property type="match status" value="2"/>
</dbReference>
<dbReference type="Gene3D" id="1.10.287.1490">
    <property type="match status" value="1"/>
</dbReference>
<dbReference type="InterPro" id="IPR001680">
    <property type="entry name" value="WD40_rpt"/>
</dbReference>
<evidence type="ECO:0008006" key="6">
    <source>
        <dbReference type="Google" id="ProtNLM"/>
    </source>
</evidence>
<dbReference type="SUPFAM" id="SSF50998">
    <property type="entry name" value="Quinoprotein alcohol dehydrogenase-like"/>
    <property type="match status" value="1"/>
</dbReference>
<sequence>MTSQTLPILQPRLLLGLQTHLQGNAQFISDEEILYPVGSVLALHNINQKRQKYIRLPEKGKSVTSIVVSPNKKLIGVVETGEKPQVTLYDSKTYKRKRQLTVSTEKGETIFATRFAAVAFTQDSRNIICVSGEPDWVLYSFKCDKGKLESTARANNANGTGTVIEISGNPVDSNQLVLVGEGLLRMLQCTDFQWRQFGYSKSDQMVLNTACWLSQDRILIGTKNGKFLFLENGELRSVFLAHDLPVINLKFKEEAQPQLTGSQTSLPMDNYLAPQEEGQNYCIKSLINFSRGFAFAYLNGTVHLYEKETPHKYRKRNVFKIPDHTIVREYEKASEEVMTEVNCISINPAQDRLMVSCKESQLYSVRLWLQDINSSAEVAFTEFGYVLHNGPVGSMAVCSWKPILLTAGQKDRTLKIWNYESGELELGQKFQDDLYGVALHPTGLYCIVGFSDKLRYLTIMIDEFTINREFPIRVCKQCSFSQMGHYFAAANGNLIQVYCSITFEMFYTLKGHNGRITGMSWTADDMKLSTCGSEGAVYEWNVSESKRTAETIIKTCPFHDCIVTSDGKSTLAIGKDGHIRELINSNVYRDVVLLNSPLDCIVLSRLDTMLFVTGNNGNVYSVRLPLMEKLETLEFNMHSASITNMMISFNDKFMLTGAQDGSICFWRILNTDGRAIKIDKEFAVAREILISREVLEDKLNQIRDLHLRMHELETEFAYQMRQNDVVHNLRMKDVHQGYCGAIEELKEKNEQLESDHQQELHNINMEINKMKQSHEQFVHKLEANYNEKLIYEYDKYMRLEEKMDKMRLEYEQQLEDLRQAKADTEEAITTGFLEKLQEKDAQHDELLEQAKQRTEQHELIKQQIEDDADREIYELKAAHEKELKEEQDLNVRIRGETAMVKKKLITSQKEIDDLKHTVFLLESDHTKFKGVIVDREKDIADLKKEITERDQTIQDKEKRIYDLKRKNQELEKFKFILDFKIKELKSQIEPKERTIREQVEQINEMVKELENLQKIILSLDLQLDELKEKLAASDNEVRIEVAKNRRMKEALKNLRFDIHQASGYIQDVPMLIKTIRNIYHKYNADKDFAMAQEEDKEAKSEFLRQREFLERTVSKLKERVIRNQSSVGVDKFRLVEENALLLVETNNLRHDLKTEQSQNKKLQSVLGFSKKYVLPRVAQQKLHNAIATREEIRDEFQQRLNADEKALAVLAGENKRLLKIVAEDKEEDDEDKSWAMSNIEEEASKLSYKEEKPQLERIRDSQEED</sequence>
<dbReference type="PROSITE" id="PS50294">
    <property type="entry name" value="WD_REPEATS_REGION"/>
    <property type="match status" value="2"/>
</dbReference>
<evidence type="ECO:0000256" key="1">
    <source>
        <dbReference type="PROSITE-ProRule" id="PRU00221"/>
    </source>
</evidence>
<dbReference type="PANTHER" id="PTHR32215">
    <property type="entry name" value="CILIA- AND FLAGELLA-ASSOCIATED PROTEIN 57"/>
    <property type="match status" value="1"/>
</dbReference>
<dbReference type="InterPro" id="IPR052993">
    <property type="entry name" value="CFA-57"/>
</dbReference>
<dbReference type="PROSITE" id="PS50082">
    <property type="entry name" value="WD_REPEATS_2"/>
    <property type="match status" value="2"/>
</dbReference>
<feature type="repeat" description="WD" evidence="1">
    <location>
        <begin position="509"/>
        <end position="550"/>
    </location>
</feature>
<evidence type="ECO:0000256" key="2">
    <source>
        <dbReference type="SAM" id="Coils"/>
    </source>
</evidence>
<evidence type="ECO:0000313" key="5">
    <source>
        <dbReference type="Proteomes" id="UP001516400"/>
    </source>
</evidence>